<name>H0R319_9ACTN</name>
<dbReference type="GO" id="GO:0005886">
    <property type="term" value="C:plasma membrane"/>
    <property type="evidence" value="ECO:0007669"/>
    <property type="project" value="TreeGrafter"/>
</dbReference>
<dbReference type="GO" id="GO:0005507">
    <property type="term" value="F:copper ion binding"/>
    <property type="evidence" value="ECO:0007669"/>
    <property type="project" value="InterPro"/>
</dbReference>
<comment type="caution">
    <text evidence="9">The sequence shown here is derived from an EMBL/GenBank/DDBJ whole genome shotgun (WGS) entry which is preliminary data.</text>
</comment>
<accession>H0R319</accession>
<evidence type="ECO:0000256" key="6">
    <source>
        <dbReference type="SAM" id="Phobius"/>
    </source>
</evidence>
<reference evidence="9 10" key="1">
    <citation type="submission" date="2011-12" db="EMBL/GenBank/DDBJ databases">
        <title>Whole genome shotgun sequence of Gordonia effusa NBRC 100432.</title>
        <authorList>
            <person name="Yoshida I."/>
            <person name="Takarada H."/>
            <person name="Hosoyama A."/>
            <person name="Tsuchikane K."/>
            <person name="Katsumata H."/>
            <person name="Yamazaki S."/>
            <person name="Fujita N."/>
        </authorList>
    </citation>
    <scope>NUCLEOTIDE SEQUENCE [LARGE SCALE GENOMIC DNA]</scope>
    <source>
        <strain evidence="9 10">NBRC 100432</strain>
    </source>
</reference>
<dbReference type="GO" id="GO:0006825">
    <property type="term" value="P:copper ion transport"/>
    <property type="evidence" value="ECO:0007669"/>
    <property type="project" value="InterPro"/>
</dbReference>
<evidence type="ECO:0000256" key="3">
    <source>
        <dbReference type="ARBA" id="ARBA00022729"/>
    </source>
</evidence>
<evidence type="ECO:0000256" key="5">
    <source>
        <dbReference type="SAM" id="MobiDB-lite"/>
    </source>
</evidence>
<dbReference type="Pfam" id="PF04234">
    <property type="entry name" value="CopC"/>
    <property type="match status" value="1"/>
</dbReference>
<dbReference type="PANTHER" id="PTHR34820">
    <property type="entry name" value="INNER MEMBRANE PROTEIN YEBZ"/>
    <property type="match status" value="1"/>
</dbReference>
<dbReference type="AlphaFoldDB" id="H0R319"/>
<dbReference type="Gene3D" id="2.60.40.1220">
    <property type="match status" value="1"/>
</dbReference>
<proteinExistence type="predicted"/>
<dbReference type="InterPro" id="IPR032694">
    <property type="entry name" value="CopC/D"/>
</dbReference>
<feature type="domain" description="CopC" evidence="8">
    <location>
        <begin position="18"/>
        <end position="111"/>
    </location>
</feature>
<gene>
    <name evidence="9" type="ORF">GOEFS_086_00400</name>
</gene>
<feature type="signal peptide" evidence="7">
    <location>
        <begin position="1"/>
        <end position="17"/>
    </location>
</feature>
<evidence type="ECO:0000256" key="4">
    <source>
        <dbReference type="ARBA" id="ARBA00023008"/>
    </source>
</evidence>
<dbReference type="STRING" id="1077974.GOEFS_086_00400"/>
<dbReference type="InterPro" id="IPR014756">
    <property type="entry name" value="Ig_E-set"/>
</dbReference>
<keyword evidence="6" id="KW-0812">Transmembrane</keyword>
<keyword evidence="10" id="KW-1185">Reference proteome</keyword>
<dbReference type="GO" id="GO:0046688">
    <property type="term" value="P:response to copper ion"/>
    <property type="evidence" value="ECO:0007669"/>
    <property type="project" value="InterPro"/>
</dbReference>
<dbReference type="EMBL" id="BAEH01000086">
    <property type="protein sequence ID" value="GAB19470.1"/>
    <property type="molecule type" value="Genomic_DNA"/>
</dbReference>
<dbReference type="GO" id="GO:0042597">
    <property type="term" value="C:periplasmic space"/>
    <property type="evidence" value="ECO:0007669"/>
    <property type="project" value="InterPro"/>
</dbReference>
<keyword evidence="6" id="KW-1133">Transmembrane helix</keyword>
<feature type="chain" id="PRO_5003538103" evidence="7">
    <location>
        <begin position="18"/>
        <end position="162"/>
    </location>
</feature>
<evidence type="ECO:0000256" key="7">
    <source>
        <dbReference type="SAM" id="SignalP"/>
    </source>
</evidence>
<evidence type="ECO:0000313" key="10">
    <source>
        <dbReference type="Proteomes" id="UP000035034"/>
    </source>
</evidence>
<comment type="subcellular location">
    <subcellularLocation>
        <location evidence="1">Cell envelope</location>
    </subcellularLocation>
</comment>
<keyword evidence="6" id="KW-0472">Membrane</keyword>
<evidence type="ECO:0000256" key="2">
    <source>
        <dbReference type="ARBA" id="ARBA00022723"/>
    </source>
</evidence>
<keyword evidence="2" id="KW-0479">Metal-binding</keyword>
<feature type="transmembrane region" description="Helical" evidence="6">
    <location>
        <begin position="136"/>
        <end position="157"/>
    </location>
</feature>
<dbReference type="GO" id="GO:0030313">
    <property type="term" value="C:cell envelope"/>
    <property type="evidence" value="ECO:0007669"/>
    <property type="project" value="UniProtKB-SubCell"/>
</dbReference>
<dbReference type="eggNOG" id="COG2372">
    <property type="taxonomic scope" value="Bacteria"/>
</dbReference>
<dbReference type="PANTHER" id="PTHR34820:SF4">
    <property type="entry name" value="INNER MEMBRANE PROTEIN YEBZ"/>
    <property type="match status" value="1"/>
</dbReference>
<feature type="compositionally biased region" description="Low complexity" evidence="5">
    <location>
        <begin position="110"/>
        <end position="121"/>
    </location>
</feature>
<dbReference type="InterPro" id="IPR007348">
    <property type="entry name" value="CopC_dom"/>
</dbReference>
<dbReference type="InterPro" id="IPR014755">
    <property type="entry name" value="Cu-Rt/internalin_Ig-like"/>
</dbReference>
<evidence type="ECO:0000259" key="8">
    <source>
        <dbReference type="Pfam" id="PF04234"/>
    </source>
</evidence>
<sequence length="162" mass="16421">MLFAMTAAVFGAATASAHSRLVASDPADGAKVATSPAAVTLTFNEAIQESFAVLTVVGPDGNFWQQGDPSVVGPTIKVNLRPLGPAGTYQINYRVTSADGHPVEGKRSFTLTTAGTGTPGPSAQQAADSDSGGLPVWPFIAVGVVVLLGGAGVVVWMSRRPA</sequence>
<protein>
    <submittedName>
        <fullName evidence="9">Putative copper resistance protein</fullName>
    </submittedName>
</protein>
<keyword evidence="4" id="KW-0186">Copper</keyword>
<evidence type="ECO:0000313" key="9">
    <source>
        <dbReference type="EMBL" id="GAB19470.1"/>
    </source>
</evidence>
<organism evidence="9 10">
    <name type="scientific">Gordonia effusa NBRC 100432</name>
    <dbReference type="NCBI Taxonomy" id="1077974"/>
    <lineage>
        <taxon>Bacteria</taxon>
        <taxon>Bacillati</taxon>
        <taxon>Actinomycetota</taxon>
        <taxon>Actinomycetes</taxon>
        <taxon>Mycobacteriales</taxon>
        <taxon>Gordoniaceae</taxon>
        <taxon>Gordonia</taxon>
    </lineage>
</organism>
<feature type="region of interest" description="Disordered" evidence="5">
    <location>
        <begin position="108"/>
        <end position="129"/>
    </location>
</feature>
<keyword evidence="3 7" id="KW-0732">Signal</keyword>
<evidence type="ECO:0000256" key="1">
    <source>
        <dbReference type="ARBA" id="ARBA00004196"/>
    </source>
</evidence>
<dbReference type="Proteomes" id="UP000035034">
    <property type="component" value="Unassembled WGS sequence"/>
</dbReference>
<dbReference type="SUPFAM" id="SSF81296">
    <property type="entry name" value="E set domains"/>
    <property type="match status" value="1"/>
</dbReference>